<dbReference type="InterPro" id="IPR009000">
    <property type="entry name" value="Transl_B-barrel_sf"/>
</dbReference>
<feature type="compositionally biased region" description="Low complexity" evidence="9">
    <location>
        <begin position="316"/>
        <end position="339"/>
    </location>
</feature>
<dbReference type="Pfam" id="PF04760">
    <property type="entry name" value="IF2_N"/>
    <property type="match status" value="2"/>
</dbReference>
<feature type="compositionally biased region" description="Pro residues" evidence="9">
    <location>
        <begin position="197"/>
        <end position="217"/>
    </location>
</feature>
<feature type="compositionally biased region" description="Low complexity" evidence="9">
    <location>
        <begin position="347"/>
        <end position="358"/>
    </location>
</feature>
<dbReference type="InterPro" id="IPR006847">
    <property type="entry name" value="IF2_N"/>
</dbReference>
<keyword evidence="5 7" id="KW-0648">Protein biosynthesis</keyword>
<dbReference type="Pfam" id="PF11987">
    <property type="entry name" value="IF-2"/>
    <property type="match status" value="1"/>
</dbReference>
<keyword evidence="3 7" id="KW-0396">Initiation factor</keyword>
<feature type="compositionally biased region" description="Low complexity" evidence="9">
    <location>
        <begin position="179"/>
        <end position="192"/>
    </location>
</feature>
<name>A0A9X4ATL7_9BACT</name>
<evidence type="ECO:0000259" key="10">
    <source>
        <dbReference type="PROSITE" id="PS51722"/>
    </source>
</evidence>
<dbReference type="PRINTS" id="PR00449">
    <property type="entry name" value="RASTRNSFRMNG"/>
</dbReference>
<dbReference type="FunFam" id="2.40.30.10:FF:000007">
    <property type="entry name" value="Translation initiation factor IF-2"/>
    <property type="match status" value="1"/>
</dbReference>
<comment type="caution">
    <text evidence="11">The sequence shown here is derived from an EMBL/GenBank/DDBJ whole genome shotgun (WGS) entry which is preliminary data.</text>
</comment>
<dbReference type="InterPro" id="IPR044145">
    <property type="entry name" value="IF2_II"/>
</dbReference>
<feature type="compositionally biased region" description="Low complexity" evidence="9">
    <location>
        <begin position="218"/>
        <end position="232"/>
    </location>
</feature>
<organism evidence="11 12">
    <name type="scientific">Polyangium jinanense</name>
    <dbReference type="NCBI Taxonomy" id="2829994"/>
    <lineage>
        <taxon>Bacteria</taxon>
        <taxon>Pseudomonadati</taxon>
        <taxon>Myxococcota</taxon>
        <taxon>Polyangia</taxon>
        <taxon>Polyangiales</taxon>
        <taxon>Polyangiaceae</taxon>
        <taxon>Polyangium</taxon>
    </lineage>
</organism>
<accession>A0A9X4ATL7</accession>
<evidence type="ECO:0000256" key="1">
    <source>
        <dbReference type="ARBA" id="ARBA00007733"/>
    </source>
</evidence>
<evidence type="ECO:0000256" key="7">
    <source>
        <dbReference type="HAMAP-Rule" id="MF_00100"/>
    </source>
</evidence>
<dbReference type="InterPro" id="IPR023115">
    <property type="entry name" value="TIF_IF2_dom3"/>
</dbReference>
<sequence>MSKVRVYEVAKQLNMDQKTLVALFQSMGIGDVRNHMSAVESDVVERVKRHLERQKAPEVVEERIRPTVVKRRARGAEGETSGPEPTTTPARAAAPNVPPARASAPSAAPAPTSPTSTAAAPAPRTAQAPAPVVEAAKPAPAPAPEKPAATQMAPAQPVEREAKEAREVAPPAPPPAPAPVAAAEPPKPVAVEKAPEAPAPKPVEAAPPPPVEAPKPAPAVAAEAPKAAAAPAEPAPAPKAAEPEPAPKVAAEPPKKAEEPAKQVAAPAETPKAPPAPPAAPATTPAPKAAEPAPKAAAEPPKKAEEPAKPAPEAPKPAAAPQAQQPQRAGGSSQQGPSKPTTPPPATTRSPAPQQGPGRTPPPSAPPPARTAPASSVPPPRKPSDTPSSVPPRPSSPPKTGIDVWQGRPGVPMPAAQRTSTPRRTTYDPRAQAPQPGRPGTGFGPQAGRPGQPGGPRSGPQRPGMGGFRRPGGPPIQQRRGPAQVSTQEMASHKKVVKIEEQVSLQALAGKMSVKSTDVLLKLLSMGMTGVNINSTLDADTAKIIASEFGWSVEDVAVSETQTLEDATRVESEADLDFELRPPIVTVMGHVDHGKTSLLDRIRKASVAEGEAGGITQHIGAYRVETPRGTIAFLDTPGHEAFTAMRARGASLTDIVVLVVAADDGVMPQTKEAISHAQAAKVPIIVAVNKIDKPGADPDKIKRDLANLGLQPEEWGGQTMFMHVSAKTGQNIDQLLESIILQAEILELKAYAKRRASATVIEALLDRGRGPVARVMIQDGTLRTGDIIIAGSVWGKVRAMTDELGRSVGSAGPATPVEVLGLNEVPSAGDPVHAVKDAKTAEEIAETRRKKASKSLIPQSSAVSLETLTSRLAESDQLELKLIVKGDVQGSVEAITHALSKLSTQKVKVTIVHAGVGGITEGDVNLAVASKAIIVGFNVRPAGKAASHAETEGVEIRLYNIIYNAVDDIRSAMEGLLPATKVEKQLGRAEVRQVFRVAKIGTVAGCMVTSGLVKRTAEARLIRDSVVVWTGKLSGLRRFKDDAKEVTEGFECGISLENYQDLKENDVIECFEIEEVKTKLT</sequence>
<feature type="compositionally biased region" description="Low complexity" evidence="9">
    <location>
        <begin position="281"/>
        <end position="299"/>
    </location>
</feature>
<feature type="domain" description="Tr-type G" evidence="10">
    <location>
        <begin position="580"/>
        <end position="747"/>
    </location>
</feature>
<dbReference type="GO" id="GO:0003924">
    <property type="term" value="F:GTPase activity"/>
    <property type="evidence" value="ECO:0007669"/>
    <property type="project" value="UniProtKB-UniRule"/>
</dbReference>
<evidence type="ECO:0000313" key="12">
    <source>
        <dbReference type="Proteomes" id="UP001151081"/>
    </source>
</evidence>
<dbReference type="InterPro" id="IPR000178">
    <property type="entry name" value="TF_IF2_bacterial-like"/>
</dbReference>
<dbReference type="SUPFAM" id="SSF52156">
    <property type="entry name" value="Initiation factor IF2/eIF5b, domain 3"/>
    <property type="match status" value="1"/>
</dbReference>
<dbReference type="InterPro" id="IPR053905">
    <property type="entry name" value="EF-G-like_DII"/>
</dbReference>
<dbReference type="SUPFAM" id="SSF52540">
    <property type="entry name" value="P-loop containing nucleoside triphosphate hydrolases"/>
    <property type="match status" value="1"/>
</dbReference>
<evidence type="ECO:0000256" key="4">
    <source>
        <dbReference type="ARBA" id="ARBA00022741"/>
    </source>
</evidence>
<dbReference type="HAMAP" id="MF_00100_B">
    <property type="entry name" value="IF_2_B"/>
    <property type="match status" value="1"/>
</dbReference>
<dbReference type="PROSITE" id="PS51722">
    <property type="entry name" value="G_TR_2"/>
    <property type="match status" value="1"/>
</dbReference>
<evidence type="ECO:0000256" key="5">
    <source>
        <dbReference type="ARBA" id="ARBA00022917"/>
    </source>
</evidence>
<dbReference type="GO" id="GO:0005525">
    <property type="term" value="F:GTP binding"/>
    <property type="evidence" value="ECO:0007669"/>
    <property type="project" value="UniProtKB-KW"/>
</dbReference>
<dbReference type="Pfam" id="PF00009">
    <property type="entry name" value="GTP_EFTU"/>
    <property type="match status" value="1"/>
</dbReference>
<evidence type="ECO:0000256" key="2">
    <source>
        <dbReference type="ARBA" id="ARBA00020675"/>
    </source>
</evidence>
<keyword evidence="7" id="KW-0963">Cytoplasm</keyword>
<dbReference type="FunFam" id="3.40.50.300:FF:000019">
    <property type="entry name" value="Translation initiation factor IF-2"/>
    <property type="match status" value="1"/>
</dbReference>
<dbReference type="NCBIfam" id="TIGR00231">
    <property type="entry name" value="small_GTP"/>
    <property type="match status" value="1"/>
</dbReference>
<dbReference type="CDD" id="cd01887">
    <property type="entry name" value="IF2_eIF5B"/>
    <property type="match status" value="1"/>
</dbReference>
<dbReference type="PANTHER" id="PTHR43381">
    <property type="entry name" value="TRANSLATION INITIATION FACTOR IF-2-RELATED"/>
    <property type="match status" value="1"/>
</dbReference>
<dbReference type="CDD" id="cd03692">
    <property type="entry name" value="mtIF2_IVc"/>
    <property type="match status" value="1"/>
</dbReference>
<keyword evidence="4 7" id="KW-0547">Nucleotide-binding</keyword>
<dbReference type="Gene3D" id="2.40.30.10">
    <property type="entry name" value="Translation factors"/>
    <property type="match status" value="2"/>
</dbReference>
<dbReference type="GO" id="GO:0003743">
    <property type="term" value="F:translation initiation factor activity"/>
    <property type="evidence" value="ECO:0007669"/>
    <property type="project" value="UniProtKB-UniRule"/>
</dbReference>
<feature type="compositionally biased region" description="Gly residues" evidence="9">
    <location>
        <begin position="439"/>
        <end position="457"/>
    </location>
</feature>
<comment type="subcellular location">
    <subcellularLocation>
        <location evidence="7">Cytoplasm</location>
    </subcellularLocation>
</comment>
<feature type="compositionally biased region" description="Low complexity" evidence="9">
    <location>
        <begin position="78"/>
        <end position="138"/>
    </location>
</feature>
<dbReference type="Pfam" id="PF22042">
    <property type="entry name" value="EF-G_D2"/>
    <property type="match status" value="1"/>
</dbReference>
<feature type="binding site" evidence="7">
    <location>
        <begin position="589"/>
        <end position="596"/>
    </location>
    <ligand>
        <name>GTP</name>
        <dbReference type="ChEBI" id="CHEBI:37565"/>
    </ligand>
</feature>
<dbReference type="AlphaFoldDB" id="A0A9X4ATL7"/>
<feature type="region of interest" description="G-domain" evidence="7">
    <location>
        <begin position="583"/>
        <end position="731"/>
    </location>
</feature>
<dbReference type="InterPro" id="IPR015760">
    <property type="entry name" value="TIF_IF2"/>
</dbReference>
<keyword evidence="12" id="KW-1185">Reference proteome</keyword>
<gene>
    <name evidence="7 11" type="primary">infB</name>
    <name evidence="11" type="ORF">KEG57_24495</name>
</gene>
<feature type="compositionally biased region" description="Pro residues" evidence="9">
    <location>
        <begin position="359"/>
        <end position="381"/>
    </location>
</feature>
<dbReference type="Gene3D" id="1.10.10.2480">
    <property type="match status" value="1"/>
</dbReference>
<evidence type="ECO:0000256" key="3">
    <source>
        <dbReference type="ARBA" id="ARBA00022540"/>
    </source>
</evidence>
<reference evidence="11 12" key="1">
    <citation type="submission" date="2021-04" db="EMBL/GenBank/DDBJ databases">
        <title>Genome analysis of Polyangium sp.</title>
        <authorList>
            <person name="Li Y."/>
            <person name="Wang J."/>
        </authorList>
    </citation>
    <scope>NUCLEOTIDE SEQUENCE [LARGE SCALE GENOMIC DNA]</scope>
    <source>
        <strain evidence="11 12">SDU14</strain>
    </source>
</reference>
<dbReference type="PANTHER" id="PTHR43381:SF5">
    <property type="entry name" value="TR-TYPE G DOMAIN-CONTAINING PROTEIN"/>
    <property type="match status" value="1"/>
</dbReference>
<comment type="similarity">
    <text evidence="1 7 8">Belongs to the TRAFAC class translation factor GTPase superfamily. Classic translation factor GTPase family. IF-2 subfamily.</text>
</comment>
<dbReference type="InterPro" id="IPR036925">
    <property type="entry name" value="TIF_IF2_dom3_sf"/>
</dbReference>
<feature type="compositionally biased region" description="Low complexity" evidence="9">
    <location>
        <begin position="262"/>
        <end position="271"/>
    </location>
</feature>
<dbReference type="NCBIfam" id="TIGR00487">
    <property type="entry name" value="IF-2"/>
    <property type="match status" value="1"/>
</dbReference>
<dbReference type="CDD" id="cd03702">
    <property type="entry name" value="IF2_mtIF2_II"/>
    <property type="match status" value="1"/>
</dbReference>
<proteinExistence type="inferred from homology"/>
<protein>
    <recommendedName>
        <fullName evidence="2 7">Translation initiation factor IF-2</fullName>
    </recommendedName>
</protein>
<dbReference type="InterPro" id="IPR027417">
    <property type="entry name" value="P-loop_NTPase"/>
</dbReference>
<feature type="compositionally biased region" description="Basic and acidic residues" evidence="9">
    <location>
        <begin position="158"/>
        <end position="167"/>
    </location>
</feature>
<dbReference type="Gene3D" id="3.40.50.10050">
    <property type="entry name" value="Translation initiation factor IF- 2, domain 3"/>
    <property type="match status" value="1"/>
</dbReference>
<evidence type="ECO:0000256" key="8">
    <source>
        <dbReference type="RuleBase" id="RU000644"/>
    </source>
</evidence>
<dbReference type="EMBL" id="JAGTJJ010000015">
    <property type="protein sequence ID" value="MDC3983691.1"/>
    <property type="molecule type" value="Genomic_DNA"/>
</dbReference>
<feature type="binding site" evidence="7">
    <location>
        <begin position="689"/>
        <end position="692"/>
    </location>
    <ligand>
        <name>GTP</name>
        <dbReference type="ChEBI" id="CHEBI:37565"/>
    </ligand>
</feature>
<dbReference type="InterPro" id="IPR005225">
    <property type="entry name" value="Small_GTP-bd"/>
</dbReference>
<dbReference type="Gene3D" id="3.40.50.300">
    <property type="entry name" value="P-loop containing nucleotide triphosphate hydrolases"/>
    <property type="match status" value="1"/>
</dbReference>
<dbReference type="GO" id="GO:0005829">
    <property type="term" value="C:cytosol"/>
    <property type="evidence" value="ECO:0007669"/>
    <property type="project" value="TreeGrafter"/>
</dbReference>
<dbReference type="Proteomes" id="UP001151081">
    <property type="component" value="Unassembled WGS sequence"/>
</dbReference>
<dbReference type="FunFam" id="2.40.30.10:FF:000008">
    <property type="entry name" value="Translation initiation factor IF-2"/>
    <property type="match status" value="1"/>
</dbReference>
<dbReference type="PROSITE" id="PS01176">
    <property type="entry name" value="IF2"/>
    <property type="match status" value="1"/>
</dbReference>
<comment type="function">
    <text evidence="7 8">One of the essential components for the initiation of protein synthesis. Protects formylmethionyl-tRNA from spontaneous hydrolysis and promotes its binding to the 30S ribosomal subunits. Also involved in the hydrolysis of GTP during the formation of the 70S ribosomal complex.</text>
</comment>
<evidence type="ECO:0000256" key="9">
    <source>
        <dbReference type="SAM" id="MobiDB-lite"/>
    </source>
</evidence>
<evidence type="ECO:0000313" key="11">
    <source>
        <dbReference type="EMBL" id="MDC3983691.1"/>
    </source>
</evidence>
<feature type="region of interest" description="Disordered" evidence="9">
    <location>
        <begin position="62"/>
        <end position="487"/>
    </location>
</feature>
<dbReference type="FunFam" id="3.40.50.10050:FF:000001">
    <property type="entry name" value="Translation initiation factor IF-2"/>
    <property type="match status" value="1"/>
</dbReference>
<dbReference type="InterPro" id="IPR000795">
    <property type="entry name" value="T_Tr_GTP-bd_dom"/>
</dbReference>
<dbReference type="RefSeq" id="WP_272423330.1">
    <property type="nucleotide sequence ID" value="NZ_JAGTJJ010000015.1"/>
</dbReference>
<dbReference type="SUPFAM" id="SSF50447">
    <property type="entry name" value="Translation proteins"/>
    <property type="match status" value="2"/>
</dbReference>
<feature type="binding site" evidence="7">
    <location>
        <begin position="635"/>
        <end position="639"/>
    </location>
    <ligand>
        <name>GTP</name>
        <dbReference type="ChEBI" id="CHEBI:37565"/>
    </ligand>
</feature>
<evidence type="ECO:0000256" key="6">
    <source>
        <dbReference type="ARBA" id="ARBA00023134"/>
    </source>
</evidence>
<keyword evidence="6 7" id="KW-0342">GTP-binding</keyword>